<sequence>MKTIGPTDHWTAGPGPPDQQTIGPPDPDQQTIGPPDPDQQTIGPPDPDQQTIGPPDHRTNRPPSAPLTSPSAPLASPSVPLASPFAPLASPSAPLVSPSAPLISPSAPLLLQRGPEAQQLVLAERVWAAMDSLGEQNTAIILQWVPGHADIAGNEAADRLANRAAAECAQSETPIDLASARTAIRKRAREMQATQSELGVYKSVPPPRQLGDQPVTNGAAPGRLSGSDPMLANQEIQLHSSKFPVSDDRGRSGKPSRQGVTQFVSNCS</sequence>
<dbReference type="SUPFAM" id="SSF53098">
    <property type="entry name" value="Ribonuclease H-like"/>
    <property type="match status" value="1"/>
</dbReference>
<evidence type="ECO:0000313" key="3">
    <source>
        <dbReference type="EMBL" id="KAF0314778.1"/>
    </source>
</evidence>
<name>A0A6A4XGY7_AMPAM</name>
<keyword evidence="3" id="KW-0240">DNA-directed RNA polymerase</keyword>
<feature type="region of interest" description="Disordered" evidence="1">
    <location>
        <begin position="1"/>
        <end position="76"/>
    </location>
</feature>
<comment type="caution">
    <text evidence="3">The sequence shown here is derived from an EMBL/GenBank/DDBJ whole genome shotgun (WGS) entry which is preliminary data.</text>
</comment>
<dbReference type="AlphaFoldDB" id="A0A6A4XGY7"/>
<gene>
    <name evidence="3" type="primary">RPII_0</name>
    <name evidence="3" type="ORF">FJT64_000044</name>
</gene>
<evidence type="ECO:0000259" key="2">
    <source>
        <dbReference type="Pfam" id="PF00075"/>
    </source>
</evidence>
<dbReference type="Gene3D" id="3.30.420.10">
    <property type="entry name" value="Ribonuclease H-like superfamily/Ribonuclease H"/>
    <property type="match status" value="1"/>
</dbReference>
<dbReference type="InterPro" id="IPR012337">
    <property type="entry name" value="RNaseH-like_sf"/>
</dbReference>
<evidence type="ECO:0000256" key="1">
    <source>
        <dbReference type="SAM" id="MobiDB-lite"/>
    </source>
</evidence>
<organism evidence="3 4">
    <name type="scientific">Amphibalanus amphitrite</name>
    <name type="common">Striped barnacle</name>
    <name type="synonym">Balanus amphitrite</name>
    <dbReference type="NCBI Taxonomy" id="1232801"/>
    <lineage>
        <taxon>Eukaryota</taxon>
        <taxon>Metazoa</taxon>
        <taxon>Ecdysozoa</taxon>
        <taxon>Arthropoda</taxon>
        <taxon>Crustacea</taxon>
        <taxon>Multicrustacea</taxon>
        <taxon>Cirripedia</taxon>
        <taxon>Thoracica</taxon>
        <taxon>Thoracicalcarea</taxon>
        <taxon>Balanomorpha</taxon>
        <taxon>Balanoidea</taxon>
        <taxon>Balanidae</taxon>
        <taxon>Amphibalaninae</taxon>
        <taxon>Amphibalanus</taxon>
    </lineage>
</organism>
<keyword evidence="3" id="KW-0804">Transcription</keyword>
<proteinExistence type="predicted"/>
<dbReference type="Pfam" id="PF00075">
    <property type="entry name" value="RNase_H"/>
    <property type="match status" value="1"/>
</dbReference>
<dbReference type="OrthoDB" id="8188202at2759"/>
<evidence type="ECO:0000313" key="4">
    <source>
        <dbReference type="Proteomes" id="UP000440578"/>
    </source>
</evidence>
<feature type="domain" description="RNase H type-1" evidence="2">
    <location>
        <begin position="119"/>
        <end position="165"/>
    </location>
</feature>
<protein>
    <submittedName>
        <fullName evidence="3">DNA-directed RNA polymerase II subunit RPB1</fullName>
    </submittedName>
</protein>
<feature type="compositionally biased region" description="Polar residues" evidence="1">
    <location>
        <begin position="18"/>
        <end position="52"/>
    </location>
</feature>
<dbReference type="GO" id="GO:0000428">
    <property type="term" value="C:DNA-directed RNA polymerase complex"/>
    <property type="evidence" value="ECO:0007669"/>
    <property type="project" value="UniProtKB-KW"/>
</dbReference>
<dbReference type="InterPro" id="IPR002156">
    <property type="entry name" value="RNaseH_domain"/>
</dbReference>
<feature type="region of interest" description="Disordered" evidence="1">
    <location>
        <begin position="201"/>
        <end position="268"/>
    </location>
</feature>
<dbReference type="Proteomes" id="UP000440578">
    <property type="component" value="Unassembled WGS sequence"/>
</dbReference>
<dbReference type="GO" id="GO:0004523">
    <property type="term" value="F:RNA-DNA hybrid ribonuclease activity"/>
    <property type="evidence" value="ECO:0007669"/>
    <property type="project" value="InterPro"/>
</dbReference>
<feature type="compositionally biased region" description="Polar residues" evidence="1">
    <location>
        <begin position="258"/>
        <end position="268"/>
    </location>
</feature>
<feature type="compositionally biased region" description="Low complexity" evidence="1">
    <location>
        <begin position="66"/>
        <end position="76"/>
    </location>
</feature>
<keyword evidence="4" id="KW-1185">Reference proteome</keyword>
<accession>A0A6A4XGY7</accession>
<reference evidence="3 4" key="1">
    <citation type="submission" date="2019-07" db="EMBL/GenBank/DDBJ databases">
        <title>Draft genome assembly of a fouling barnacle, Amphibalanus amphitrite (Darwin, 1854): The first reference genome for Thecostraca.</title>
        <authorList>
            <person name="Kim W."/>
        </authorList>
    </citation>
    <scope>NUCLEOTIDE SEQUENCE [LARGE SCALE GENOMIC DNA]</scope>
    <source>
        <strain evidence="3">SNU_AA5</strain>
        <tissue evidence="3">Soma without cirri and trophi</tissue>
    </source>
</reference>
<dbReference type="GO" id="GO:0003676">
    <property type="term" value="F:nucleic acid binding"/>
    <property type="evidence" value="ECO:0007669"/>
    <property type="project" value="InterPro"/>
</dbReference>
<dbReference type="EMBL" id="VIIS01000001">
    <property type="protein sequence ID" value="KAF0314778.1"/>
    <property type="molecule type" value="Genomic_DNA"/>
</dbReference>
<dbReference type="InterPro" id="IPR036397">
    <property type="entry name" value="RNaseH_sf"/>
</dbReference>